<evidence type="ECO:0000313" key="1">
    <source>
        <dbReference type="EMBL" id="WEY17554.1"/>
    </source>
</evidence>
<proteinExistence type="predicted"/>
<accession>A0AAF0ILM4</accession>
<name>A0AAF0ILM4_9CAUD</name>
<dbReference type="Proteomes" id="UP001225300">
    <property type="component" value="Segment"/>
</dbReference>
<sequence length="93" mass="10906">MATEKQIKWRVRNRTLWEIKGLASRSNIADSMCLTQRERELLREAFDIIQDVVDNSTESSRELGFNAVERCKYCGKPATHEGLCEKCYNMRNY</sequence>
<reference evidence="1" key="1">
    <citation type="journal article" date="2023" name="bioRxiv">
        <title>Novel crAssphage isolates exhibit conserved gene order and purifying selection of the host specificity protein.</title>
        <authorList>
            <person name="Papudeshi B."/>
            <person name="Vega A.A."/>
            <person name="Souza C."/>
            <person name="Giles S.K."/>
            <person name="Mallawaarachchi V."/>
            <person name="Roach M.J."/>
            <person name="An M."/>
            <person name="Jacobson N."/>
            <person name="McNair K."/>
            <person name="Mora M.F."/>
            <person name="Pastrana K."/>
            <person name="Leigh C."/>
            <person name="Cram C."/>
            <person name="Plewa W.S."/>
            <person name="Grigson S.R."/>
            <person name="Bouras G."/>
            <person name="Decewicz P."/>
            <person name="Luque A."/>
            <person name="Droit L."/>
            <person name="Handley S.A."/>
            <person name="Segall A.M."/>
            <person name="Dinsdale E.A."/>
            <person name="Edwards R.A."/>
        </authorList>
    </citation>
    <scope>NUCLEOTIDE SEQUENCE</scope>
    <source>
        <strain evidence="1">Bc03</strain>
    </source>
</reference>
<dbReference type="EMBL" id="OQ198718">
    <property type="protein sequence ID" value="WEY17554.1"/>
    <property type="molecule type" value="Genomic_DNA"/>
</dbReference>
<keyword evidence="2" id="KW-1185">Reference proteome</keyword>
<organism evidence="1 2">
    <name type="scientific">Kolpuevirus sp. 'frurule'</name>
    <dbReference type="NCBI Taxonomy" id="3028514"/>
    <lineage>
        <taxon>Viruses</taxon>
        <taxon>Duplodnaviria</taxon>
        <taxon>Heunggongvirae</taxon>
        <taxon>Uroviricota</taxon>
        <taxon>Caudoviricetes</taxon>
        <taxon>Crassvirales</taxon>
        <taxon>Steigviridae</taxon>
        <taxon>Asinivirinae</taxon>
        <taxon>Kolpuevirus</taxon>
    </lineage>
</organism>
<evidence type="ECO:0000313" key="2">
    <source>
        <dbReference type="Proteomes" id="UP001225300"/>
    </source>
</evidence>
<protein>
    <submittedName>
        <fullName evidence="1">Zinc-ribbon protein</fullName>
    </submittedName>
</protein>